<dbReference type="Proteomes" id="UP000007110">
    <property type="component" value="Unassembled WGS sequence"/>
</dbReference>
<dbReference type="InterPro" id="IPR036527">
    <property type="entry name" value="SCP2_sterol-bd_dom_sf"/>
</dbReference>
<dbReference type="InterPro" id="IPR001107">
    <property type="entry name" value="Band_7"/>
</dbReference>
<dbReference type="GeneID" id="579579"/>
<organism evidence="5 6">
    <name type="scientific">Strongylocentrotus purpuratus</name>
    <name type="common">Purple sea urchin</name>
    <dbReference type="NCBI Taxonomy" id="7668"/>
    <lineage>
        <taxon>Eukaryota</taxon>
        <taxon>Metazoa</taxon>
        <taxon>Echinodermata</taxon>
        <taxon>Eleutherozoa</taxon>
        <taxon>Echinozoa</taxon>
        <taxon>Echinoidea</taxon>
        <taxon>Euechinoidea</taxon>
        <taxon>Echinacea</taxon>
        <taxon>Camarodonta</taxon>
        <taxon>Echinidea</taxon>
        <taxon>Strongylocentrotidae</taxon>
        <taxon>Strongylocentrotus</taxon>
    </lineage>
</organism>
<dbReference type="KEGG" id="spu:579579"/>
<keyword evidence="3" id="KW-0472">Membrane</keyword>
<dbReference type="Pfam" id="PF02036">
    <property type="entry name" value="SCP2"/>
    <property type="match status" value="1"/>
</dbReference>
<protein>
    <recommendedName>
        <fullName evidence="4">Band 7 domain-containing protein</fullName>
    </recommendedName>
</protein>
<dbReference type="OrthoDB" id="3592703at2759"/>
<dbReference type="EnsemblMetazoa" id="XM_779686">
    <property type="protein sequence ID" value="XP_784779"/>
    <property type="gene ID" value="LOC579579"/>
</dbReference>
<feature type="region of interest" description="Disordered" evidence="2">
    <location>
        <begin position="290"/>
        <end position="311"/>
    </location>
</feature>
<evidence type="ECO:0000259" key="4">
    <source>
        <dbReference type="SMART" id="SM00244"/>
    </source>
</evidence>
<feature type="compositionally biased region" description="Polar residues" evidence="2">
    <location>
        <begin position="290"/>
        <end position="308"/>
    </location>
</feature>
<evidence type="ECO:0000256" key="2">
    <source>
        <dbReference type="SAM" id="MobiDB-lite"/>
    </source>
</evidence>
<dbReference type="AlphaFoldDB" id="A0A7M7RAW2"/>
<keyword evidence="6" id="KW-1185">Reference proteome</keyword>
<dbReference type="InterPro" id="IPR001972">
    <property type="entry name" value="Stomatin_HflK_fam"/>
</dbReference>
<dbReference type="OMA" id="AMHFLSH"/>
<dbReference type="GO" id="GO:0005886">
    <property type="term" value="C:plasma membrane"/>
    <property type="evidence" value="ECO:0000318"/>
    <property type="project" value="GO_Central"/>
</dbReference>
<keyword evidence="3" id="KW-1133">Transmembrane helix</keyword>
<dbReference type="GO" id="GO:0009898">
    <property type="term" value="C:cytoplasmic side of plasma membrane"/>
    <property type="evidence" value="ECO:0007669"/>
    <property type="project" value="UniProtKB-ARBA"/>
</dbReference>
<dbReference type="CTD" id="9399"/>
<dbReference type="RefSeq" id="XP_784779.2">
    <property type="nucleotide sequence ID" value="XM_779686.5"/>
</dbReference>
<keyword evidence="3" id="KW-0812">Transmembrane</keyword>
<evidence type="ECO:0000256" key="3">
    <source>
        <dbReference type="SAM" id="Phobius"/>
    </source>
</evidence>
<dbReference type="PANTHER" id="PTHR10264:SF130">
    <property type="entry name" value="STOMATIN-LIKE PROTEIN 1"/>
    <property type="match status" value="1"/>
</dbReference>
<comment type="similarity">
    <text evidence="1">Belongs to the band 7/mec-2 family.</text>
</comment>
<dbReference type="InterPro" id="IPR003033">
    <property type="entry name" value="SCP2_sterol-bd_dom"/>
</dbReference>
<dbReference type="SMART" id="SM00244">
    <property type="entry name" value="PHB"/>
    <property type="match status" value="1"/>
</dbReference>
<name>A0A7M7RAW2_STRPU</name>
<dbReference type="FunFam" id="3.30.479.30:FF:000004">
    <property type="entry name" value="Putative membrane protease family, stomatin"/>
    <property type="match status" value="1"/>
</dbReference>
<dbReference type="Pfam" id="PF01145">
    <property type="entry name" value="Band_7"/>
    <property type="match status" value="1"/>
</dbReference>
<dbReference type="PRINTS" id="PR00721">
    <property type="entry name" value="STOMATIN"/>
</dbReference>
<feature type="transmembrane region" description="Helical" evidence="3">
    <location>
        <begin position="65"/>
        <end position="94"/>
    </location>
</feature>
<dbReference type="InterPro" id="IPR043202">
    <property type="entry name" value="Band-7_stomatin-like"/>
</dbReference>
<dbReference type="InterPro" id="IPR036013">
    <property type="entry name" value="Band_7/SPFH_dom_sf"/>
</dbReference>
<dbReference type="SUPFAM" id="SSF55718">
    <property type="entry name" value="SCP-like"/>
    <property type="match status" value="1"/>
</dbReference>
<feature type="domain" description="Band 7" evidence="4">
    <location>
        <begin position="92"/>
        <end position="242"/>
    </location>
</feature>
<evidence type="ECO:0000256" key="1">
    <source>
        <dbReference type="ARBA" id="ARBA00008164"/>
    </source>
</evidence>
<evidence type="ECO:0000313" key="5">
    <source>
        <dbReference type="EnsemblMetazoa" id="XP_784779"/>
    </source>
</evidence>
<dbReference type="Gene3D" id="3.30.479.30">
    <property type="entry name" value="Band 7 domain"/>
    <property type="match status" value="1"/>
</dbReference>
<accession>A0A7M7RAW2</accession>
<reference evidence="5" key="2">
    <citation type="submission" date="2021-01" db="UniProtKB">
        <authorList>
            <consortium name="EnsemblMetazoa"/>
        </authorList>
    </citation>
    <scope>IDENTIFICATION</scope>
</reference>
<reference evidence="6" key="1">
    <citation type="submission" date="2015-02" db="EMBL/GenBank/DDBJ databases">
        <title>Genome sequencing for Strongylocentrotus purpuratus.</title>
        <authorList>
            <person name="Murali S."/>
            <person name="Liu Y."/>
            <person name="Vee V."/>
            <person name="English A."/>
            <person name="Wang M."/>
            <person name="Skinner E."/>
            <person name="Han Y."/>
            <person name="Muzny D.M."/>
            <person name="Worley K.C."/>
            <person name="Gibbs R.A."/>
        </authorList>
    </citation>
    <scope>NUCLEOTIDE SEQUENCE</scope>
</reference>
<dbReference type="GO" id="GO:0008200">
    <property type="term" value="F:ion channel inhibitor activity"/>
    <property type="evidence" value="ECO:0000318"/>
    <property type="project" value="GO_Central"/>
</dbReference>
<dbReference type="SUPFAM" id="SSF117892">
    <property type="entry name" value="Band 7/SPFH domain"/>
    <property type="match status" value="1"/>
</dbReference>
<dbReference type="InParanoid" id="A0A7M7RAW2"/>
<sequence length="441" mass="48067">MPRVQYSRLPMEDNADSRQAKDSVAFDFSSVAFDFGSVHSFKSVFSYSKAVPPYINEVKEYKPPVISYICNSVVILLSFILLLLTFPLSGWLAIKMVQQFERIVIFRLGRMKAPQGPGFVLINPFIDKWKKVDMRTRAFNVPPQQLLTSNGAAISAGATIYHRITDVALSIASIQDMNHALRNLGQTILLNLLSSKELSDIERDKALITLEMQDLMNTATLNWGVEISRAEISEITVIQDAVPGSLDFEKMTGVLGQVAGQMAAGAKEKKGDPSSGLASLLSMVTASSNQTPSLTMASSPNPYHQPSLTAPRPSIPVTSTLVELGGNTPATPEELLQLVQPLLNEQLVEEIGAVFKFSVTGASGGVYYLDLARGAGQAGVGPPPCTPDVTLTMSVDDMRAMFEGELRPAMAYMAGRLELEGDRNIAMTLEKVITRIREDHR</sequence>
<evidence type="ECO:0000313" key="6">
    <source>
        <dbReference type="Proteomes" id="UP000007110"/>
    </source>
</evidence>
<dbReference type="PANTHER" id="PTHR10264">
    <property type="entry name" value="BAND 7 PROTEIN-RELATED"/>
    <property type="match status" value="1"/>
</dbReference>
<dbReference type="Gene3D" id="3.30.1050.10">
    <property type="entry name" value="SCP2 sterol-binding domain"/>
    <property type="match status" value="1"/>
</dbReference>
<proteinExistence type="inferred from homology"/>